<dbReference type="InterPro" id="IPR029058">
    <property type="entry name" value="AB_hydrolase_fold"/>
</dbReference>
<feature type="compositionally biased region" description="Polar residues" evidence="1">
    <location>
        <begin position="360"/>
        <end position="374"/>
    </location>
</feature>
<feature type="region of interest" description="Disordered" evidence="1">
    <location>
        <begin position="211"/>
        <end position="231"/>
    </location>
</feature>
<dbReference type="Pfam" id="PF12697">
    <property type="entry name" value="Abhydrolase_6"/>
    <property type="match status" value="1"/>
</dbReference>
<dbReference type="Gene3D" id="3.40.50.1820">
    <property type="entry name" value="alpha/beta hydrolase"/>
    <property type="match status" value="1"/>
</dbReference>
<dbReference type="HOGENOM" id="CLU_045014_0_0_1"/>
<organism evidence="3 4">
    <name type="scientific">Piloderma croceum (strain F 1598)</name>
    <dbReference type="NCBI Taxonomy" id="765440"/>
    <lineage>
        <taxon>Eukaryota</taxon>
        <taxon>Fungi</taxon>
        <taxon>Dikarya</taxon>
        <taxon>Basidiomycota</taxon>
        <taxon>Agaricomycotina</taxon>
        <taxon>Agaricomycetes</taxon>
        <taxon>Agaricomycetidae</taxon>
        <taxon>Atheliales</taxon>
        <taxon>Atheliaceae</taxon>
        <taxon>Piloderma</taxon>
    </lineage>
</organism>
<proteinExistence type="predicted"/>
<dbReference type="EMBL" id="KN833000">
    <property type="protein sequence ID" value="KIM81180.1"/>
    <property type="molecule type" value="Genomic_DNA"/>
</dbReference>
<feature type="domain" description="AB hydrolase-1" evidence="2">
    <location>
        <begin position="34"/>
        <end position="344"/>
    </location>
</feature>
<sequence length="479" mass="53377">MPRAPVDNEGTELFYADSGPVLGSTDYTTLVIYHGSAFTGHTFHKLLPFGAKDNIRFVIVNRRDYAGSTKYTDDNLKDLNEGKAAFMERLGAEVAHLLVWFSETHKIPKISADGKSGGFSLMGWSMGNATPMALFAYPDFPIYISSDSIKHTTDPPFLAFGYDQPPEGYNPFTDPNLPTQEAIFVNFGFWVSGYYNHPDLASRSVPSLNFDKRGELPDPNNPKSTGRPFSINNMTEDEMKVNFDGVAASRTEFPMFFPMQPALNVQAQKVLFDEKQVNEVLPKAEVVHIWCTRAQWYCVYGMMETERQYKESLKKGEKVRPIRFVEIEGANHFVHWDEPEKFWAATVNVEKRRDVPHNQEPFSQKTTPGPSLNETRSISNKAAAALLKLTNDTHELAASLCQAGSVAAALFAAVQAQLLSIAPTGDTQAIRTLKVFAFAGLFSNLGATSAYVAWGRTMAWDLFAFCVMSEYTYGSPKLL</sequence>
<dbReference type="InterPro" id="IPR000073">
    <property type="entry name" value="AB_hydrolase_1"/>
</dbReference>
<evidence type="ECO:0000259" key="2">
    <source>
        <dbReference type="Pfam" id="PF12697"/>
    </source>
</evidence>
<accession>A0A0C3F979</accession>
<evidence type="ECO:0000256" key="1">
    <source>
        <dbReference type="SAM" id="MobiDB-lite"/>
    </source>
</evidence>
<reference evidence="4" key="2">
    <citation type="submission" date="2015-01" db="EMBL/GenBank/DDBJ databases">
        <title>Evolutionary Origins and Diversification of the Mycorrhizal Mutualists.</title>
        <authorList>
            <consortium name="DOE Joint Genome Institute"/>
            <consortium name="Mycorrhizal Genomics Consortium"/>
            <person name="Kohler A."/>
            <person name="Kuo A."/>
            <person name="Nagy L.G."/>
            <person name="Floudas D."/>
            <person name="Copeland A."/>
            <person name="Barry K.W."/>
            <person name="Cichocki N."/>
            <person name="Veneault-Fourrey C."/>
            <person name="LaButti K."/>
            <person name="Lindquist E.A."/>
            <person name="Lipzen A."/>
            <person name="Lundell T."/>
            <person name="Morin E."/>
            <person name="Murat C."/>
            <person name="Riley R."/>
            <person name="Ohm R."/>
            <person name="Sun H."/>
            <person name="Tunlid A."/>
            <person name="Henrissat B."/>
            <person name="Grigoriev I.V."/>
            <person name="Hibbett D.S."/>
            <person name="Martin F."/>
        </authorList>
    </citation>
    <scope>NUCLEOTIDE SEQUENCE [LARGE SCALE GENOMIC DNA]</scope>
    <source>
        <strain evidence="4">F 1598</strain>
    </source>
</reference>
<dbReference type="Proteomes" id="UP000054166">
    <property type="component" value="Unassembled WGS sequence"/>
</dbReference>
<dbReference type="AlphaFoldDB" id="A0A0C3F979"/>
<keyword evidence="4" id="KW-1185">Reference proteome</keyword>
<evidence type="ECO:0000313" key="3">
    <source>
        <dbReference type="EMBL" id="KIM81180.1"/>
    </source>
</evidence>
<gene>
    <name evidence="3" type="ORF">PILCRDRAFT_89200</name>
</gene>
<dbReference type="InParanoid" id="A0A0C3F979"/>
<reference evidence="3 4" key="1">
    <citation type="submission" date="2014-04" db="EMBL/GenBank/DDBJ databases">
        <authorList>
            <consortium name="DOE Joint Genome Institute"/>
            <person name="Kuo A."/>
            <person name="Tarkka M."/>
            <person name="Buscot F."/>
            <person name="Kohler A."/>
            <person name="Nagy L.G."/>
            <person name="Floudas D."/>
            <person name="Copeland A."/>
            <person name="Barry K.W."/>
            <person name="Cichocki N."/>
            <person name="Veneault-Fourrey C."/>
            <person name="LaButti K."/>
            <person name="Lindquist E.A."/>
            <person name="Lipzen A."/>
            <person name="Lundell T."/>
            <person name="Morin E."/>
            <person name="Murat C."/>
            <person name="Sun H."/>
            <person name="Tunlid A."/>
            <person name="Henrissat B."/>
            <person name="Grigoriev I.V."/>
            <person name="Hibbett D.S."/>
            <person name="Martin F."/>
            <person name="Nordberg H.P."/>
            <person name="Cantor M.N."/>
            <person name="Hua S.X."/>
        </authorList>
    </citation>
    <scope>NUCLEOTIDE SEQUENCE [LARGE SCALE GENOMIC DNA]</scope>
    <source>
        <strain evidence="3 4">F 1598</strain>
    </source>
</reference>
<dbReference type="OrthoDB" id="5311491at2759"/>
<evidence type="ECO:0000313" key="4">
    <source>
        <dbReference type="Proteomes" id="UP000054166"/>
    </source>
</evidence>
<protein>
    <recommendedName>
        <fullName evidence="2">AB hydrolase-1 domain-containing protein</fullName>
    </recommendedName>
</protein>
<dbReference type="SUPFAM" id="SSF53474">
    <property type="entry name" value="alpha/beta-Hydrolases"/>
    <property type="match status" value="1"/>
</dbReference>
<feature type="region of interest" description="Disordered" evidence="1">
    <location>
        <begin position="354"/>
        <end position="374"/>
    </location>
</feature>
<name>A0A0C3F979_PILCF</name>